<protein>
    <submittedName>
        <fullName evidence="3">Universal stress protein</fullName>
    </submittedName>
</protein>
<dbReference type="AlphaFoldDB" id="A0A6P1ZKC8"/>
<dbReference type="PRINTS" id="PR01438">
    <property type="entry name" value="UNVRSLSTRESS"/>
</dbReference>
<reference evidence="3 4" key="1">
    <citation type="submission" date="2018-06" db="EMBL/GenBank/DDBJ databases">
        <title>Complete genome of Desulfovibrio marinus P48SEP.</title>
        <authorList>
            <person name="Crispim J.S."/>
            <person name="Vidigal P.M.P."/>
            <person name="Silva L.C.F."/>
            <person name="Araujo L.C."/>
            <person name="Laguardia C.N."/>
            <person name="Dias R.S."/>
            <person name="Sousa M.P."/>
            <person name="Paula S.O."/>
            <person name="Silva C."/>
        </authorList>
    </citation>
    <scope>NUCLEOTIDE SEQUENCE [LARGE SCALE GENOMIC DNA]</scope>
    <source>
        <strain evidence="3 4">P48SEP</strain>
    </source>
</reference>
<feature type="domain" description="UspA" evidence="2">
    <location>
        <begin position="161"/>
        <end position="294"/>
    </location>
</feature>
<evidence type="ECO:0000313" key="3">
    <source>
        <dbReference type="EMBL" id="TVM35215.1"/>
    </source>
</evidence>
<dbReference type="CDD" id="cd00293">
    <property type="entry name" value="USP-like"/>
    <property type="match status" value="2"/>
</dbReference>
<evidence type="ECO:0000256" key="1">
    <source>
        <dbReference type="ARBA" id="ARBA00008791"/>
    </source>
</evidence>
<dbReference type="RefSeq" id="WP_144234775.1">
    <property type="nucleotide sequence ID" value="NZ_QMIF01000003.1"/>
</dbReference>
<comment type="caution">
    <text evidence="3">The sequence shown here is derived from an EMBL/GenBank/DDBJ whole genome shotgun (WGS) entry which is preliminary data.</text>
</comment>
<evidence type="ECO:0000259" key="2">
    <source>
        <dbReference type="Pfam" id="PF00582"/>
    </source>
</evidence>
<dbReference type="Gene3D" id="3.40.50.620">
    <property type="entry name" value="HUPs"/>
    <property type="match status" value="2"/>
</dbReference>
<comment type="similarity">
    <text evidence="1">Belongs to the universal stress protein A family.</text>
</comment>
<dbReference type="OrthoDB" id="5512840at2"/>
<sequence length="301" mass="33163">MSKKILLATTGSPASFGAARVAFQMAKRYGAEIIVFHVVGLPTKAYSQIVKDVRTGDEVQVDEDYMSWVEDELKNTYAKQIEDADAGKVRFILTTGVPQREILRAARSEDVDLIIMGASSGGADHIDYKGYTGSTLQKVAKSAKCPVMTVHRETAAYRGGFSNILFCTDFSKQAMHAFNYALNMAKECDCDLTLFHALDVGGKVLAQNEIEDRLIEARNRMRGLYAAQAGDFGKIDIEAWEGVPYMEIVKLARERMADLIVMAHHTREISTDDARLGSTVEQVILRASCPVVSVNKPDKVA</sequence>
<dbReference type="InterPro" id="IPR006016">
    <property type="entry name" value="UspA"/>
</dbReference>
<gene>
    <name evidence="3" type="ORF">DQK91_07425</name>
</gene>
<name>A0A6P1ZKC8_9BACT</name>
<accession>A0A6P1ZKC8</accession>
<dbReference type="InterPro" id="IPR006015">
    <property type="entry name" value="Universal_stress_UspA"/>
</dbReference>
<dbReference type="Proteomes" id="UP000434052">
    <property type="component" value="Unassembled WGS sequence"/>
</dbReference>
<dbReference type="InterPro" id="IPR014729">
    <property type="entry name" value="Rossmann-like_a/b/a_fold"/>
</dbReference>
<evidence type="ECO:0000313" key="4">
    <source>
        <dbReference type="Proteomes" id="UP000434052"/>
    </source>
</evidence>
<dbReference type="SUPFAM" id="SSF52402">
    <property type="entry name" value="Adenine nucleotide alpha hydrolases-like"/>
    <property type="match status" value="2"/>
</dbReference>
<organism evidence="3 4">
    <name type="scientific">Oceanidesulfovibrio marinus</name>
    <dbReference type="NCBI Taxonomy" id="370038"/>
    <lineage>
        <taxon>Bacteria</taxon>
        <taxon>Pseudomonadati</taxon>
        <taxon>Thermodesulfobacteriota</taxon>
        <taxon>Desulfovibrionia</taxon>
        <taxon>Desulfovibrionales</taxon>
        <taxon>Desulfovibrionaceae</taxon>
        <taxon>Oceanidesulfovibrio</taxon>
    </lineage>
</organism>
<dbReference type="PANTHER" id="PTHR46268:SF6">
    <property type="entry name" value="UNIVERSAL STRESS PROTEIN UP12"/>
    <property type="match status" value="1"/>
</dbReference>
<feature type="domain" description="UspA" evidence="2">
    <location>
        <begin position="1"/>
        <end position="151"/>
    </location>
</feature>
<proteinExistence type="inferred from homology"/>
<dbReference type="EMBL" id="QMIF01000003">
    <property type="protein sequence ID" value="TVM35215.1"/>
    <property type="molecule type" value="Genomic_DNA"/>
</dbReference>
<dbReference type="Pfam" id="PF00582">
    <property type="entry name" value="Usp"/>
    <property type="match status" value="2"/>
</dbReference>
<dbReference type="PANTHER" id="PTHR46268">
    <property type="entry name" value="STRESS RESPONSE PROTEIN NHAX"/>
    <property type="match status" value="1"/>
</dbReference>